<sequence>MKRLVLFSSLIMVAGLVAVFSAIIYKVNARSDSASAVSGAQMAATISVGPDARVLSTQVDGARLFMLVEEGTARALLQFDATTGKLLGRTDFVPR</sequence>
<evidence type="ECO:0000313" key="1">
    <source>
        <dbReference type="EMBL" id="PTW59720.1"/>
    </source>
</evidence>
<dbReference type="Proteomes" id="UP000244081">
    <property type="component" value="Unassembled WGS sequence"/>
</dbReference>
<organism evidence="1 2">
    <name type="scientific">Breoghania corrubedonensis</name>
    <dbReference type="NCBI Taxonomy" id="665038"/>
    <lineage>
        <taxon>Bacteria</taxon>
        <taxon>Pseudomonadati</taxon>
        <taxon>Pseudomonadota</taxon>
        <taxon>Alphaproteobacteria</taxon>
        <taxon>Hyphomicrobiales</taxon>
        <taxon>Stappiaceae</taxon>
        <taxon>Breoghania</taxon>
    </lineage>
</organism>
<protein>
    <submittedName>
        <fullName evidence="1">Uncharacterized protein</fullName>
    </submittedName>
</protein>
<keyword evidence="2" id="KW-1185">Reference proteome</keyword>
<gene>
    <name evidence="1" type="ORF">C8N35_106104</name>
</gene>
<dbReference type="AlphaFoldDB" id="A0A2T5V7K8"/>
<comment type="caution">
    <text evidence="1">The sequence shown here is derived from an EMBL/GenBank/DDBJ whole genome shotgun (WGS) entry which is preliminary data.</text>
</comment>
<reference evidence="1 2" key="1">
    <citation type="submission" date="2018-04" db="EMBL/GenBank/DDBJ databases">
        <title>Genomic Encyclopedia of Archaeal and Bacterial Type Strains, Phase II (KMG-II): from individual species to whole genera.</title>
        <authorList>
            <person name="Goeker M."/>
        </authorList>
    </citation>
    <scope>NUCLEOTIDE SEQUENCE [LARGE SCALE GENOMIC DNA]</scope>
    <source>
        <strain evidence="1 2">DSM 23382</strain>
    </source>
</reference>
<dbReference type="EMBL" id="QAYG01000006">
    <property type="protein sequence ID" value="PTW59720.1"/>
    <property type="molecule type" value="Genomic_DNA"/>
</dbReference>
<proteinExistence type="predicted"/>
<name>A0A2T5V7K8_9HYPH</name>
<evidence type="ECO:0000313" key="2">
    <source>
        <dbReference type="Proteomes" id="UP000244081"/>
    </source>
</evidence>
<accession>A0A2T5V7K8</accession>